<dbReference type="EMBL" id="BMCS01000001">
    <property type="protein sequence ID" value="GGF13142.1"/>
    <property type="molecule type" value="Genomic_DNA"/>
</dbReference>
<sequence>MVGSIAFSMFVAFAAGAMLPTERPAYNIVNAASISNSPNTVGISDNDLYLTAGDPASVKKHLDELQALGVTNIRIAIPWAAVEASNGNFDWTLIDNMVSAADARGMGILGVVNTTPGWARGQYTNLYAPPDNPATYANFMTALATRYTGKIGAYEVWNEPNAAFAYSSPNGPDPAGYTALLKAAYTAIKAADPKATVIGGVLGATVSWGSYALNPIDFVTQMYAAGAKGYFDALSYHPYQYTLPFSTGVNAHPDSPLNQLNAIYALMQANGDGTKSIWSSEYGLPTGLVGEQQQADYISDFLNKWSSLPYAGPNFLYTTVDRNSSDTNDPESTFGLFRDNWVAKLAATVVKNWIAAHPVTTPPTTPTTPVLTPAEQAAQAWAAALNAAIAQYFANLAAALAAALSGNAAPAAPATTTANAAVTQAAATTTAPTTATTTAPTTTTPTTTTPTTAATTTATTTAPATTTPSTTTAPVTTTAPTTAAKTTAPVTTTGSATAPTTSPVTTTPATTSPTTTATTTPKTTTPAATSTATTAPATSTASKTTTPAAAPTKTTAAVG</sequence>
<keyword evidence="2" id="KW-0119">Carbohydrate metabolism</keyword>
<keyword evidence="7" id="KW-1185">Reference proteome</keyword>
<dbReference type="Gene3D" id="3.20.20.80">
    <property type="entry name" value="Glycosidases"/>
    <property type="match status" value="1"/>
</dbReference>
<dbReference type="Pfam" id="PF00331">
    <property type="entry name" value="Glyco_hydro_10"/>
    <property type="match status" value="1"/>
</dbReference>
<reference evidence="7" key="1">
    <citation type="journal article" date="2019" name="Int. J. Syst. Evol. Microbiol.">
        <title>The Global Catalogue of Microorganisms (GCM) 10K type strain sequencing project: providing services to taxonomists for standard genome sequencing and annotation.</title>
        <authorList>
            <consortium name="The Broad Institute Genomics Platform"/>
            <consortium name="The Broad Institute Genome Sequencing Center for Infectious Disease"/>
            <person name="Wu L."/>
            <person name="Ma J."/>
        </authorList>
    </citation>
    <scope>NUCLEOTIDE SEQUENCE [LARGE SCALE GENOMIC DNA]</scope>
    <source>
        <strain evidence="7">CCM 7855</strain>
    </source>
</reference>
<keyword evidence="1" id="KW-0378">Hydrolase</keyword>
<gene>
    <name evidence="6" type="ORF">GCM10007298_06370</name>
</gene>
<keyword evidence="3" id="KW-0624">Polysaccharide degradation</keyword>
<dbReference type="PANTHER" id="PTHR12631:SF10">
    <property type="entry name" value="BETA-XYLOSIDASE-LIKE PROTEIN-RELATED"/>
    <property type="match status" value="1"/>
</dbReference>
<evidence type="ECO:0000259" key="5">
    <source>
        <dbReference type="Pfam" id="PF00331"/>
    </source>
</evidence>
<feature type="region of interest" description="Disordered" evidence="4">
    <location>
        <begin position="428"/>
        <end position="559"/>
    </location>
</feature>
<dbReference type="Proteomes" id="UP000632454">
    <property type="component" value="Unassembled WGS sequence"/>
</dbReference>
<evidence type="ECO:0000313" key="6">
    <source>
        <dbReference type="EMBL" id="GGF13142.1"/>
    </source>
</evidence>
<organism evidence="6 7">
    <name type="scientific">Williamsia phyllosphaerae</name>
    <dbReference type="NCBI Taxonomy" id="885042"/>
    <lineage>
        <taxon>Bacteria</taxon>
        <taxon>Bacillati</taxon>
        <taxon>Actinomycetota</taxon>
        <taxon>Actinomycetes</taxon>
        <taxon>Mycobacteriales</taxon>
        <taxon>Nocardiaceae</taxon>
        <taxon>Williamsia</taxon>
    </lineage>
</organism>
<dbReference type="PANTHER" id="PTHR12631">
    <property type="entry name" value="ALPHA-L-IDURONIDASE"/>
    <property type="match status" value="1"/>
</dbReference>
<comment type="caution">
    <text evidence="6">The sequence shown here is derived from an EMBL/GenBank/DDBJ whole genome shotgun (WGS) entry which is preliminary data.</text>
</comment>
<name>A0ABQ1UCR7_9NOCA</name>
<evidence type="ECO:0000256" key="4">
    <source>
        <dbReference type="SAM" id="MobiDB-lite"/>
    </source>
</evidence>
<evidence type="ECO:0000256" key="3">
    <source>
        <dbReference type="ARBA" id="ARBA00023326"/>
    </source>
</evidence>
<dbReference type="InterPro" id="IPR017853">
    <property type="entry name" value="GH"/>
</dbReference>
<feature type="domain" description="GH10" evidence="5">
    <location>
        <begin position="78"/>
        <end position="196"/>
    </location>
</feature>
<proteinExistence type="predicted"/>
<evidence type="ECO:0000313" key="7">
    <source>
        <dbReference type="Proteomes" id="UP000632454"/>
    </source>
</evidence>
<dbReference type="RefSeq" id="WP_188486840.1">
    <property type="nucleotide sequence ID" value="NZ_BMCS01000001.1"/>
</dbReference>
<accession>A0ABQ1UCR7</accession>
<dbReference type="InterPro" id="IPR001000">
    <property type="entry name" value="GH10_dom"/>
</dbReference>
<dbReference type="SUPFAM" id="SSF51445">
    <property type="entry name" value="(Trans)glycosidases"/>
    <property type="match status" value="1"/>
</dbReference>
<dbReference type="InterPro" id="IPR051923">
    <property type="entry name" value="Glycosyl_Hydrolase_39"/>
</dbReference>
<evidence type="ECO:0000256" key="2">
    <source>
        <dbReference type="ARBA" id="ARBA00023277"/>
    </source>
</evidence>
<protein>
    <recommendedName>
        <fullName evidence="5">GH10 domain-containing protein</fullName>
    </recommendedName>
</protein>
<evidence type="ECO:0000256" key="1">
    <source>
        <dbReference type="ARBA" id="ARBA00022801"/>
    </source>
</evidence>